<comment type="caution">
    <text evidence="3">The sequence shown here is derived from an EMBL/GenBank/DDBJ whole genome shotgun (WGS) entry which is preliminary data.</text>
</comment>
<feature type="compositionally biased region" description="Low complexity" evidence="1">
    <location>
        <begin position="284"/>
        <end position="304"/>
    </location>
</feature>
<evidence type="ECO:0000256" key="1">
    <source>
        <dbReference type="SAM" id="MobiDB-lite"/>
    </source>
</evidence>
<dbReference type="Proteomes" id="UP000242180">
    <property type="component" value="Unassembled WGS sequence"/>
</dbReference>
<keyword evidence="2" id="KW-0472">Membrane</keyword>
<evidence type="ECO:0000313" key="3">
    <source>
        <dbReference type="EMBL" id="ORY97912.1"/>
    </source>
</evidence>
<keyword evidence="4" id="KW-1185">Reference proteome</keyword>
<gene>
    <name evidence="3" type="ORF">BCR43DRAFT_490545</name>
</gene>
<feature type="transmembrane region" description="Helical" evidence="2">
    <location>
        <begin position="170"/>
        <end position="193"/>
    </location>
</feature>
<feature type="region of interest" description="Disordered" evidence="1">
    <location>
        <begin position="258"/>
        <end position="311"/>
    </location>
</feature>
<keyword evidence="2" id="KW-1133">Transmembrane helix</keyword>
<organism evidence="3 4">
    <name type="scientific">Syncephalastrum racemosum</name>
    <name type="common">Filamentous fungus</name>
    <dbReference type="NCBI Taxonomy" id="13706"/>
    <lineage>
        <taxon>Eukaryota</taxon>
        <taxon>Fungi</taxon>
        <taxon>Fungi incertae sedis</taxon>
        <taxon>Mucoromycota</taxon>
        <taxon>Mucoromycotina</taxon>
        <taxon>Mucoromycetes</taxon>
        <taxon>Mucorales</taxon>
        <taxon>Syncephalastraceae</taxon>
        <taxon>Syncephalastrum</taxon>
    </lineage>
</organism>
<sequence>MDFYLFQPHRKTRVSHTGHQALRKCCGCIHLRVGSAIACIVWAALSFYFAITSFQSKSPFYSHLDTAAILVFGVCNLIHAVISLGCLGALYLDRWEFIRSASHSVFVGVFLVLVDGLINAILFITRRSEYTQWCIDSTSNQLGNSINNTSLASSQDFYNCNRTWQDELKFGLMAILMMIAFYVYWALCFYSYYIKKYCILLRMGVFDPMMPPPPMPPGMMPPVPPPGVPPGMGGMMPPPPPGPPMPGGRRNIIVLNNEKPSNKKTKQKHLDELPHWIQPPPYYSSTPARPAASVTAPAAAVAEAGSEKNHA</sequence>
<dbReference type="OrthoDB" id="2274059at2759"/>
<dbReference type="InParanoid" id="A0A1X2HG92"/>
<feature type="transmembrane region" description="Helical" evidence="2">
    <location>
        <begin position="33"/>
        <end position="55"/>
    </location>
</feature>
<keyword evidence="2" id="KW-0812">Transmembrane</keyword>
<name>A0A1X2HG92_SYNRA</name>
<protein>
    <submittedName>
        <fullName evidence="3">Uncharacterized protein</fullName>
    </submittedName>
</protein>
<reference evidence="3 4" key="1">
    <citation type="submission" date="2016-07" db="EMBL/GenBank/DDBJ databases">
        <title>Pervasive Adenine N6-methylation of Active Genes in Fungi.</title>
        <authorList>
            <consortium name="DOE Joint Genome Institute"/>
            <person name="Mondo S.J."/>
            <person name="Dannebaum R.O."/>
            <person name="Kuo R.C."/>
            <person name="Labutti K."/>
            <person name="Haridas S."/>
            <person name="Kuo A."/>
            <person name="Salamov A."/>
            <person name="Ahrendt S.R."/>
            <person name="Lipzen A."/>
            <person name="Sullivan W."/>
            <person name="Andreopoulos W.B."/>
            <person name="Clum A."/>
            <person name="Lindquist E."/>
            <person name="Daum C."/>
            <person name="Ramamoorthy G.K."/>
            <person name="Gryganskyi A."/>
            <person name="Culley D."/>
            <person name="Magnuson J.K."/>
            <person name="James T.Y."/>
            <person name="O'Malley M.A."/>
            <person name="Stajich J.E."/>
            <person name="Spatafora J.W."/>
            <person name="Visel A."/>
            <person name="Grigoriev I.V."/>
        </authorList>
    </citation>
    <scope>NUCLEOTIDE SEQUENCE [LARGE SCALE GENOMIC DNA]</scope>
    <source>
        <strain evidence="3 4">NRRL 2496</strain>
    </source>
</reference>
<proteinExistence type="predicted"/>
<evidence type="ECO:0000256" key="2">
    <source>
        <dbReference type="SAM" id="Phobius"/>
    </source>
</evidence>
<feature type="transmembrane region" description="Helical" evidence="2">
    <location>
        <begin position="67"/>
        <end position="92"/>
    </location>
</feature>
<dbReference type="EMBL" id="MCGN01000004">
    <property type="protein sequence ID" value="ORY97912.1"/>
    <property type="molecule type" value="Genomic_DNA"/>
</dbReference>
<accession>A0A1X2HG92</accession>
<feature type="transmembrane region" description="Helical" evidence="2">
    <location>
        <begin position="104"/>
        <end position="124"/>
    </location>
</feature>
<dbReference type="OMA" id="SAMINTP"/>
<evidence type="ECO:0000313" key="4">
    <source>
        <dbReference type="Proteomes" id="UP000242180"/>
    </source>
</evidence>
<dbReference type="AlphaFoldDB" id="A0A1X2HG92"/>